<evidence type="ECO:0000313" key="2">
    <source>
        <dbReference type="EMBL" id="EHO68632.1"/>
    </source>
</evidence>
<dbReference type="AlphaFoldDB" id="H1HNZ2"/>
<gene>
    <name evidence="2" type="ORF">HMPREF9944_01886</name>
</gene>
<evidence type="ECO:0000259" key="1">
    <source>
        <dbReference type="PROSITE" id="PS51725"/>
    </source>
</evidence>
<reference evidence="2 3" key="1">
    <citation type="submission" date="2011-12" db="EMBL/GenBank/DDBJ databases">
        <title>The Genome Sequence of Prevotella maculosa OT 289.</title>
        <authorList>
            <consortium name="The Broad Institute Genome Sequencing Platform"/>
            <person name="Earl A."/>
            <person name="Ward D."/>
            <person name="Feldgarden M."/>
            <person name="Gevers D."/>
            <person name="Izard J."/>
            <person name="Blanton J.M."/>
            <person name="Mathney J."/>
            <person name="Tanner A.C."/>
            <person name="Dewhirst F.E."/>
            <person name="Young S.K."/>
            <person name="Zeng Q."/>
            <person name="Gargeya S."/>
            <person name="Fitzgerald M."/>
            <person name="Haas B."/>
            <person name="Abouelleil A."/>
            <person name="Alvarado L."/>
            <person name="Arachchi H.M."/>
            <person name="Berlin A."/>
            <person name="Chapman S.B."/>
            <person name="Gearin G."/>
            <person name="Goldberg J."/>
            <person name="Griggs A."/>
            <person name="Gujja S."/>
            <person name="Hansen M."/>
            <person name="Heiman D."/>
            <person name="Howarth C."/>
            <person name="Larimer J."/>
            <person name="Lui A."/>
            <person name="MacDonald P.J.P."/>
            <person name="McCowen C."/>
            <person name="Montmayeur A."/>
            <person name="Murphy C."/>
            <person name="Neiman D."/>
            <person name="Pearson M."/>
            <person name="Priest M."/>
            <person name="Roberts A."/>
            <person name="Saif S."/>
            <person name="Shea T."/>
            <person name="Sisk P."/>
            <person name="Stolte C."/>
            <person name="Sykes S."/>
            <person name="Wortman J."/>
            <person name="Nusbaum C."/>
            <person name="Birren B."/>
        </authorList>
    </citation>
    <scope>NUCLEOTIDE SEQUENCE [LARGE SCALE GENOMIC DNA]</scope>
    <source>
        <strain evidence="2 3">OT 289</strain>
    </source>
</reference>
<dbReference type="OrthoDB" id="287932at2"/>
<name>H1HNZ2_9BACT</name>
<feature type="domain" description="ABM" evidence="1">
    <location>
        <begin position="2"/>
        <end position="92"/>
    </location>
</feature>
<accession>H1HNZ2</accession>
<dbReference type="SUPFAM" id="SSF54909">
    <property type="entry name" value="Dimeric alpha+beta barrel"/>
    <property type="match status" value="1"/>
</dbReference>
<evidence type="ECO:0000313" key="3">
    <source>
        <dbReference type="Proteomes" id="UP000003167"/>
    </source>
</evidence>
<dbReference type="PROSITE" id="PS51725">
    <property type="entry name" value="ABM"/>
    <property type="match status" value="1"/>
</dbReference>
<dbReference type="HOGENOM" id="CLU_131496_11_0_10"/>
<dbReference type="GO" id="GO:0016491">
    <property type="term" value="F:oxidoreductase activity"/>
    <property type="evidence" value="ECO:0007669"/>
    <property type="project" value="TreeGrafter"/>
</dbReference>
<keyword evidence="3" id="KW-1185">Reference proteome</keyword>
<dbReference type="PANTHER" id="PTHR33336:SF3">
    <property type="entry name" value="ABM DOMAIN-CONTAINING PROTEIN"/>
    <property type="match status" value="1"/>
</dbReference>
<dbReference type="InterPro" id="IPR007138">
    <property type="entry name" value="ABM_dom"/>
</dbReference>
<protein>
    <recommendedName>
        <fullName evidence="1">ABM domain-containing protein</fullName>
    </recommendedName>
</protein>
<sequence>MIRINAFFVVKAGVTTAQVKAVTDELVEKSRQDAGNKGYDLFESTTQPGVYMFCESWENSELLDKHAHSEHFTRLVPQLESLCEKGLSIEKFER</sequence>
<dbReference type="STRING" id="999422.HMPREF9944_01886"/>
<dbReference type="InterPro" id="IPR050744">
    <property type="entry name" value="AI-2_Isomerase_LsrG"/>
</dbReference>
<dbReference type="EMBL" id="AGEK01000032">
    <property type="protein sequence ID" value="EHO68632.1"/>
    <property type="molecule type" value="Genomic_DNA"/>
</dbReference>
<dbReference type="InterPro" id="IPR011008">
    <property type="entry name" value="Dimeric_a/b-barrel"/>
</dbReference>
<dbReference type="PATRIC" id="fig|999422.3.peg.1981"/>
<dbReference type="RefSeq" id="WP_008565903.1">
    <property type="nucleotide sequence ID" value="NZ_JH594506.1"/>
</dbReference>
<dbReference type="Gene3D" id="3.30.70.100">
    <property type="match status" value="1"/>
</dbReference>
<comment type="caution">
    <text evidence="2">The sequence shown here is derived from an EMBL/GenBank/DDBJ whole genome shotgun (WGS) entry which is preliminary data.</text>
</comment>
<proteinExistence type="predicted"/>
<dbReference type="PANTHER" id="PTHR33336">
    <property type="entry name" value="QUINOL MONOOXYGENASE YGIN-RELATED"/>
    <property type="match status" value="1"/>
</dbReference>
<organism evidence="2 3">
    <name type="scientific">Segatella maculosa OT 289</name>
    <dbReference type="NCBI Taxonomy" id="999422"/>
    <lineage>
        <taxon>Bacteria</taxon>
        <taxon>Pseudomonadati</taxon>
        <taxon>Bacteroidota</taxon>
        <taxon>Bacteroidia</taxon>
        <taxon>Bacteroidales</taxon>
        <taxon>Prevotellaceae</taxon>
        <taxon>Segatella</taxon>
    </lineage>
</organism>
<dbReference type="GO" id="GO:0005829">
    <property type="term" value="C:cytosol"/>
    <property type="evidence" value="ECO:0007669"/>
    <property type="project" value="TreeGrafter"/>
</dbReference>
<dbReference type="Pfam" id="PF03992">
    <property type="entry name" value="ABM"/>
    <property type="match status" value="1"/>
</dbReference>
<dbReference type="Proteomes" id="UP000003167">
    <property type="component" value="Unassembled WGS sequence"/>
</dbReference>